<evidence type="ECO:0000256" key="1">
    <source>
        <dbReference type="ARBA" id="ARBA00004196"/>
    </source>
</evidence>
<dbReference type="InterPro" id="IPR011493">
    <property type="entry name" value="GLUG"/>
</dbReference>
<dbReference type="InterPro" id="IPR044060">
    <property type="entry name" value="Bacterial_rp_domain"/>
</dbReference>
<feature type="domain" description="Bacterial repeat" evidence="4">
    <location>
        <begin position="833"/>
        <end position="896"/>
    </location>
</feature>
<feature type="signal peptide" evidence="2">
    <location>
        <begin position="1"/>
        <end position="22"/>
    </location>
</feature>
<dbReference type="KEGG" id="pbp:STSP1_00102"/>
<dbReference type="STRING" id="1941349.STSP1_00102"/>
<name>A0A1W6LIW6_9BACT</name>
<comment type="subcellular location">
    <subcellularLocation>
        <location evidence="1">Cell envelope</location>
    </subcellularLocation>
</comment>
<evidence type="ECO:0000313" key="6">
    <source>
        <dbReference type="Proteomes" id="UP000193334"/>
    </source>
</evidence>
<protein>
    <submittedName>
        <fullName evidence="5">Internalin-A</fullName>
    </submittedName>
</protein>
<proteinExistence type="predicted"/>
<evidence type="ECO:0000313" key="5">
    <source>
        <dbReference type="EMBL" id="ARN55738.1"/>
    </source>
</evidence>
<feature type="domain" description="Bacterial repeat" evidence="4">
    <location>
        <begin position="639"/>
        <end position="699"/>
    </location>
</feature>
<feature type="chain" id="PRO_5012800332" evidence="2">
    <location>
        <begin position="23"/>
        <end position="1420"/>
    </location>
</feature>
<feature type="domain" description="GLUG" evidence="3">
    <location>
        <begin position="144"/>
        <end position="166"/>
    </location>
</feature>
<evidence type="ECO:0000256" key="2">
    <source>
        <dbReference type="SAM" id="SignalP"/>
    </source>
</evidence>
<keyword evidence="2" id="KW-0732">Signal</keyword>
<feature type="domain" description="GLUG" evidence="3">
    <location>
        <begin position="233"/>
        <end position="257"/>
    </location>
</feature>
<dbReference type="Proteomes" id="UP000193334">
    <property type="component" value="Chromosome"/>
</dbReference>
<dbReference type="RefSeq" id="WP_085754469.1">
    <property type="nucleotide sequence ID" value="NZ_CP021023.1"/>
</dbReference>
<dbReference type="PROSITE" id="PS00018">
    <property type="entry name" value="EF_HAND_1"/>
    <property type="match status" value="1"/>
</dbReference>
<dbReference type="InterPro" id="IPR013378">
    <property type="entry name" value="InlB-like_B-rpt"/>
</dbReference>
<reference evidence="6" key="1">
    <citation type="submission" date="2017-04" db="EMBL/GenBank/DDBJ databases">
        <title>Comparative genomics and description of representatives of a novel lineage of planctomycetes thriving in anoxic sediments.</title>
        <authorList>
            <person name="Spring S."/>
            <person name="Bunk B."/>
            <person name="Sproer C."/>
        </authorList>
    </citation>
    <scope>NUCLEOTIDE SEQUENCE [LARGE SCALE GENOMIC DNA]</scope>
    <source>
        <strain evidence="6">ST-PulAB-D4</strain>
    </source>
</reference>
<organism evidence="5 6">
    <name type="scientific">Sedimentisphaera salicampi</name>
    <dbReference type="NCBI Taxonomy" id="1941349"/>
    <lineage>
        <taxon>Bacteria</taxon>
        <taxon>Pseudomonadati</taxon>
        <taxon>Planctomycetota</taxon>
        <taxon>Phycisphaerae</taxon>
        <taxon>Sedimentisphaerales</taxon>
        <taxon>Sedimentisphaeraceae</taxon>
        <taxon>Sedimentisphaera</taxon>
    </lineage>
</organism>
<dbReference type="Gene3D" id="2.60.40.4270">
    <property type="entry name" value="Listeria-Bacteroides repeat domain"/>
    <property type="match status" value="2"/>
</dbReference>
<feature type="domain" description="Bacterial repeat" evidence="4">
    <location>
        <begin position="703"/>
        <end position="764"/>
    </location>
</feature>
<sequence precursor="true">MCTLRVSLLAAIAAAGIAFGFAAGDGTENNPYQISTPDHLEAVNNDLSAHYVLTGDIDLSGRTYERAVIAPDTDYTDSNFNGTSFSGSFDGAGYKILSLIVDASDVTGNYPRYLGLFGKIDEGEVRNLGIENAQITGGDNSRFLGGLCGYNDAETIQNCYVTGSVSGGADSDCLGGLCGSNGSSSTISSCYSTGSVSGGDNSYCLGGLCGSNGSSSTISSCYSTGSVSGGADSYSLGGLCGRNYGIITNCYATSDVSGGSKIGGLCGSKGSSSTISSCYSTGIVSGNENLGGFCGDAGGIVTNCFWDKESSGINTSAGGTGLTTDEMKSETSYSAVGWGISGLWTIDDGNDYPRLAWENAQGEQISLYPQIDLPGTGSEEDPYKISTAEQFEKINQAVAAAYELECDIDFTGKTYSNSVVVQNNSGSTSSFYGNTFSGFLCGNGYTIRNLTINAGCSYVGLFGSISDNGSVKNIGLMSVQINNTSPKSGALCGRNQGIITNCYSRGVVAGNSESGGFCGQNLGTIINCGAECNISGSSSSGFCGYNKGTIISCFSAGIAEKGFCDRNDGSILNCFWDTEASGTTLSSGGAGLPTSLMKDIYTFLNAGWDFAGHTRNGSNDNWLMPEDDYPRLTALHRLTVTFNSGENGSISSGDAEQTVPYAGDAEAPEITPSEGYEFTGWSGSFDNVTEDITITAQYELKSYNVTFAAGENGTITSGDTQQTVSHGGSAAAPAVEADEGYSFAGWSEAFDNITSDLTVTAQYEINTFLVEFNSGAHGEISAGDAEQVVDYGSGAEAPEISPYQGWLFAGWDGDFSEVMSDLVIGAIYEPASYSVVFNAGSHGVISEGSAEQEVPNGSGADAPAVEADAGWEFVGWDKAFESVTSDLTINAQYQVQTFTVVFSAAGKGEIASGQPQQTVEYGNPAQAPQVSPGEGWEFTGWDGDFSSVVSDLAIEAQYSLLGEGTPEEPYEIYNAANLEWAKHWPAASFILMKDLDLSGQSFSEPIFSPDEDPADWRFNGEKFTGSFNGAGHTITALSIHSENAYAGMFGCIGEAGEVLRLGLVEADVAGSAQSGAVCGRNEGTIQSCYVSGLIDCYDEAGGIAGANAGQIVSCKSVADISGYRFAGGLCGSNVGGIERCLSAGKVDAEKFAGGLCSYNDGSIAASFWDILTSGQDSSDGGTGLETPQLREKQTFTGAGWDFSEGGSWKMATLNGETGRYPMLRWQETPKVGLHEFVWLARHWGSAGFAPDSEPNLVDFSKDGHVDIYDLLLLGESWGHTAPARDIFAPDEDFSDGGIPSGWQASGDAGWQITQHAEDYAIRSEPIGDSQCAGITLTRDTRFFGRISFDYLVSSEEGFDGLIFVVDGEPQEKFSGESGWQTFSLEFAPGMHTFTWKYCKDSYWQAGDDTAMIDNIQFSGE</sequence>
<keyword evidence="6" id="KW-1185">Reference proteome</keyword>
<dbReference type="InterPro" id="IPR042229">
    <property type="entry name" value="Listeria/Bacterioides_rpt_sf"/>
</dbReference>
<accession>A0A1W6LIW6</accession>
<evidence type="ECO:0000259" key="3">
    <source>
        <dbReference type="Pfam" id="PF07581"/>
    </source>
</evidence>
<dbReference type="EMBL" id="CP021023">
    <property type="protein sequence ID" value="ARN55738.1"/>
    <property type="molecule type" value="Genomic_DNA"/>
</dbReference>
<dbReference type="InterPro" id="IPR018247">
    <property type="entry name" value="EF_Hand_1_Ca_BS"/>
</dbReference>
<gene>
    <name evidence="5" type="primary">inlA_1</name>
    <name evidence="5" type="ORF">STSP1_00102</name>
</gene>
<evidence type="ECO:0000259" key="4">
    <source>
        <dbReference type="Pfam" id="PF18998"/>
    </source>
</evidence>
<dbReference type="Pfam" id="PF18998">
    <property type="entry name" value="Flg_new_2"/>
    <property type="match status" value="3"/>
</dbReference>
<dbReference type="Gene3D" id="2.160.20.110">
    <property type="match status" value="3"/>
</dbReference>
<dbReference type="Pfam" id="PF09479">
    <property type="entry name" value="Flg_new"/>
    <property type="match status" value="1"/>
</dbReference>
<dbReference type="Pfam" id="PF07581">
    <property type="entry name" value="Glug"/>
    <property type="match status" value="2"/>
</dbReference>